<dbReference type="InterPro" id="IPR017927">
    <property type="entry name" value="FAD-bd_FR_type"/>
</dbReference>
<evidence type="ECO:0000256" key="1">
    <source>
        <dbReference type="ARBA" id="ARBA00022630"/>
    </source>
</evidence>
<protein>
    <submittedName>
        <fullName evidence="5">Putative Oxidoreductase, FAD-binding protein</fullName>
    </submittedName>
</protein>
<keyword evidence="2" id="KW-0812">Transmembrane</keyword>
<feature type="domain" description="Flavodoxin-like" evidence="3">
    <location>
        <begin position="330"/>
        <end position="465"/>
    </location>
</feature>
<feature type="transmembrane region" description="Helical" evidence="2">
    <location>
        <begin position="118"/>
        <end position="139"/>
    </location>
</feature>
<organism evidence="5 6">
    <name type="scientific">Polaribacter irgensii 23-P</name>
    <dbReference type="NCBI Taxonomy" id="313594"/>
    <lineage>
        <taxon>Bacteria</taxon>
        <taxon>Pseudomonadati</taxon>
        <taxon>Bacteroidota</taxon>
        <taxon>Flavobacteriia</taxon>
        <taxon>Flavobacteriales</taxon>
        <taxon>Flavobacteriaceae</taxon>
    </lineage>
</organism>
<dbReference type="InterPro" id="IPR029039">
    <property type="entry name" value="Flavoprotein-like_sf"/>
</dbReference>
<evidence type="ECO:0000259" key="3">
    <source>
        <dbReference type="PROSITE" id="PS50902"/>
    </source>
</evidence>
<dbReference type="PANTHER" id="PTHR19384">
    <property type="entry name" value="NITRIC OXIDE SYNTHASE-RELATED"/>
    <property type="match status" value="1"/>
</dbReference>
<keyword evidence="6" id="KW-1185">Reference proteome</keyword>
<name>A4BXL9_9FLAO</name>
<dbReference type="Pfam" id="PF00258">
    <property type="entry name" value="Flavodoxin_1"/>
    <property type="match status" value="1"/>
</dbReference>
<dbReference type="AlphaFoldDB" id="A4BXL9"/>
<reference evidence="5 6" key="1">
    <citation type="submission" date="2006-02" db="EMBL/GenBank/DDBJ databases">
        <authorList>
            <person name="Murray A."/>
            <person name="Staley J."/>
            <person name="Ferriera S."/>
            <person name="Johnson J."/>
            <person name="Kravitz S."/>
            <person name="Halpern A."/>
            <person name="Remington K."/>
            <person name="Beeson K."/>
            <person name="Tran B."/>
            <person name="Rogers Y.-H."/>
            <person name="Friedman R."/>
            <person name="Venter J.C."/>
        </authorList>
    </citation>
    <scope>NUCLEOTIDE SEQUENCE [LARGE SCALE GENOMIC DNA]</scope>
    <source>
        <strain evidence="5 6">23-P</strain>
    </source>
</reference>
<dbReference type="InterPro" id="IPR008254">
    <property type="entry name" value="Flavodoxin/NO_synth"/>
</dbReference>
<dbReference type="InterPro" id="IPR039261">
    <property type="entry name" value="FNR_nucleotide-bd"/>
</dbReference>
<keyword evidence="2" id="KW-1133">Transmembrane helix</keyword>
<dbReference type="GO" id="GO:0010181">
    <property type="term" value="F:FMN binding"/>
    <property type="evidence" value="ECO:0007669"/>
    <property type="project" value="InterPro"/>
</dbReference>
<feature type="transmembrane region" description="Helical" evidence="2">
    <location>
        <begin position="284"/>
        <end position="310"/>
    </location>
</feature>
<dbReference type="PRINTS" id="PR00369">
    <property type="entry name" value="FLAVODOXIN"/>
</dbReference>
<dbReference type="SUPFAM" id="SSF63380">
    <property type="entry name" value="Riboflavin synthase domain-like"/>
    <property type="match status" value="1"/>
</dbReference>
<sequence>MAISSALFITIAALTGIILAFEPISNKLKPYAPEALNTIYIAETIGVLQAKYKEIVTIEVDENEFVSASVITKKGESKTFYINPKTGENIGSTIEKLGVFKFATTLHRSLFLKSTGRIVIGFISFLLFLIASTGLLLIAKSQGGIRKIFSKIVKENFHQYYHIILGRLFLIPIVIITLTGVYLSFGKFLLPNENTNNIQELTHTKRANIANITDFEFFKTKKLKDIQKIEFPFSKDQEDYFFVKTIQNKYQIHQFNGQIVRQTKRGFAHLVAYYSLVLHTGKGAIVWAFALLMSCFALLYFIFSGFSMLLKRMKIKTKILNNTTKDEAEIIVLVGSETGSTFPFAQAFEKALSMANKKVFVATLNEYSTYEKAKNLVVFTATYGAGEAPSNASKFLKLLERIPQKNELKYTVVGFGSKKYPGFCTFAVLVHASLQIQQKYTPEMPLFKIDNQKINSFKNWVNEWSTLHDLNLKIDEKNVLEKNKEASFNVANRTKINIDSTFLISLKPDTKMQFTSGDLLAITPNGDNNSRLYSIAKIDNKILLSVKKHEFGGCSSYLNALRKNDCLPGRVQQNENFHFPKKVKDVLLIANGTGIAPFLGMIQENNAVNIHLFWGGRTIESFAIYREYIVAALKNKTLTSFHAAYSKDQKKYVQDLLEDQTALIVSTLKEEGVVLICGSLKMQFAAEKILHKIALKEVNINIEELKEKKQIRTDCY</sequence>
<dbReference type="InterPro" id="IPR005625">
    <property type="entry name" value="PepSY-ass_TM"/>
</dbReference>
<dbReference type="Pfam" id="PF03929">
    <property type="entry name" value="PepSY_TM"/>
    <property type="match status" value="1"/>
</dbReference>
<evidence type="ECO:0000313" key="5">
    <source>
        <dbReference type="EMBL" id="EAR13710.1"/>
    </source>
</evidence>
<feature type="transmembrane region" description="Helical" evidence="2">
    <location>
        <begin position="160"/>
        <end position="185"/>
    </location>
</feature>
<evidence type="ECO:0000259" key="4">
    <source>
        <dbReference type="PROSITE" id="PS51384"/>
    </source>
</evidence>
<dbReference type="InterPro" id="IPR017938">
    <property type="entry name" value="Riboflavin_synthase-like_b-brl"/>
</dbReference>
<accession>A4BXL9</accession>
<dbReference type="Gene3D" id="2.40.30.10">
    <property type="entry name" value="Translation factors"/>
    <property type="match status" value="1"/>
</dbReference>
<comment type="caution">
    <text evidence="5">The sequence shown here is derived from an EMBL/GenBank/DDBJ whole genome shotgun (WGS) entry which is preliminary data.</text>
</comment>
<dbReference type="Pfam" id="PF00175">
    <property type="entry name" value="NAD_binding_1"/>
    <property type="match status" value="1"/>
</dbReference>
<dbReference type="InterPro" id="IPR001094">
    <property type="entry name" value="Flavdoxin-like"/>
</dbReference>
<keyword evidence="2" id="KW-0472">Membrane</keyword>
<dbReference type="Gene3D" id="3.40.50.80">
    <property type="entry name" value="Nucleotide-binding domain of ferredoxin-NADP reductase (FNR) module"/>
    <property type="match status" value="1"/>
</dbReference>
<dbReference type="GO" id="GO:0005829">
    <property type="term" value="C:cytosol"/>
    <property type="evidence" value="ECO:0007669"/>
    <property type="project" value="TreeGrafter"/>
</dbReference>
<dbReference type="HOGENOM" id="CLU_001570_17_4_10"/>
<dbReference type="EMBL" id="AAOG01000001">
    <property type="protein sequence ID" value="EAR13710.1"/>
    <property type="molecule type" value="Genomic_DNA"/>
</dbReference>
<dbReference type="InterPro" id="IPR001709">
    <property type="entry name" value="Flavoprot_Pyr_Nucl_cyt_Rdtase"/>
</dbReference>
<dbReference type="PRINTS" id="PR00371">
    <property type="entry name" value="FPNCR"/>
</dbReference>
<dbReference type="eggNOG" id="COG3182">
    <property type="taxonomic scope" value="Bacteria"/>
</dbReference>
<dbReference type="PROSITE" id="PS51384">
    <property type="entry name" value="FAD_FR"/>
    <property type="match status" value="1"/>
</dbReference>
<keyword evidence="1" id="KW-0285">Flavoprotein</keyword>
<dbReference type="SUPFAM" id="SSF52218">
    <property type="entry name" value="Flavoproteins"/>
    <property type="match status" value="1"/>
</dbReference>
<gene>
    <name evidence="5" type="ORF">PI23P_04412</name>
</gene>
<dbReference type="InterPro" id="IPR001433">
    <property type="entry name" value="OxRdtase_FAD/NAD-bd"/>
</dbReference>
<dbReference type="Gene3D" id="3.40.50.360">
    <property type="match status" value="1"/>
</dbReference>
<evidence type="ECO:0000256" key="2">
    <source>
        <dbReference type="SAM" id="Phobius"/>
    </source>
</evidence>
<dbReference type="SUPFAM" id="SSF52343">
    <property type="entry name" value="Ferredoxin reductase-like, C-terminal NADP-linked domain"/>
    <property type="match status" value="1"/>
</dbReference>
<evidence type="ECO:0000313" key="6">
    <source>
        <dbReference type="Proteomes" id="UP000003053"/>
    </source>
</evidence>
<dbReference type="OrthoDB" id="9789468at2"/>
<dbReference type="Proteomes" id="UP000003053">
    <property type="component" value="Unassembled WGS sequence"/>
</dbReference>
<dbReference type="PROSITE" id="PS50902">
    <property type="entry name" value="FLAVODOXIN_LIKE"/>
    <property type="match status" value="1"/>
</dbReference>
<dbReference type="STRING" id="313594.PI23P_04412"/>
<proteinExistence type="predicted"/>
<dbReference type="GO" id="GO:0050660">
    <property type="term" value="F:flavin adenine dinucleotide binding"/>
    <property type="evidence" value="ECO:0007669"/>
    <property type="project" value="TreeGrafter"/>
</dbReference>
<feature type="domain" description="FAD-binding FR-type" evidence="4">
    <location>
        <begin position="483"/>
        <end position="580"/>
    </location>
</feature>
<dbReference type="GO" id="GO:0003958">
    <property type="term" value="F:NADPH-hemoprotein reductase activity"/>
    <property type="evidence" value="ECO:0007669"/>
    <property type="project" value="UniProtKB-EC"/>
</dbReference>
<dbReference type="eggNOG" id="COG0369">
    <property type="taxonomic scope" value="Bacteria"/>
</dbReference>